<dbReference type="AlphaFoldDB" id="A0A2G3E8W1"/>
<dbReference type="NCBIfam" id="NF033902">
    <property type="entry name" value="iso_D2_wall_anc"/>
    <property type="match status" value="1"/>
</dbReference>
<evidence type="ECO:0000313" key="9">
    <source>
        <dbReference type="Proteomes" id="UP000224317"/>
    </source>
</evidence>
<gene>
    <name evidence="8" type="ORF">CSX00_10080</name>
</gene>
<keyword evidence="5" id="KW-0472">Membrane</keyword>
<feature type="domain" description="Gram-positive cocci surface proteins LPxTG" evidence="7">
    <location>
        <begin position="445"/>
        <end position="480"/>
    </location>
</feature>
<feature type="signal peptide" evidence="6">
    <location>
        <begin position="1"/>
        <end position="26"/>
    </location>
</feature>
<dbReference type="InterPro" id="IPR013783">
    <property type="entry name" value="Ig-like_fold"/>
</dbReference>
<comment type="caution">
    <text evidence="8">The sequence shown here is derived from an EMBL/GenBank/DDBJ whole genome shotgun (WGS) entry which is preliminary data.</text>
</comment>
<reference evidence="8" key="1">
    <citation type="submission" date="2017-10" db="EMBL/GenBank/DDBJ databases">
        <title>Resolving the taxonomy of Roseburia spp., Eubacterium rectale and Agathobacter spp. through phylogenomic analysis.</title>
        <authorList>
            <person name="Sheridan P.O."/>
            <person name="Walker A.W."/>
            <person name="Duncan S.H."/>
            <person name="Scott K.P."/>
            <person name="Toole P.W.O."/>
            <person name="Luis P."/>
            <person name="Flint H.J."/>
        </authorList>
    </citation>
    <scope>NUCLEOTIDE SEQUENCE [LARGE SCALE GENOMIC DNA]</scope>
    <source>
        <strain evidence="8">JK10</strain>
    </source>
</reference>
<keyword evidence="5" id="KW-0812">Transmembrane</keyword>
<name>A0A2G3E8W1_9FIRM</name>
<dbReference type="EMBL" id="PDYH01000042">
    <property type="protein sequence ID" value="PHU39650.1"/>
    <property type="molecule type" value="Genomic_DNA"/>
</dbReference>
<sequence>MKRIRKIVALALATVMMMAMSITAFAAENNTTTLTINNFPTVANGYTVNAYQIASVDENNAIQVVDWAKDAYKAVPTDDDTQPIEMTAADAKALAAAFKADTKVDASATITNGVATFSGLKAGAYFFKVANFDGDLEFNAMVAVTVVKDANGNYVAKSTESLSAKSEPKKVKKTEDDKYASTVDEKEITYTVETTIPYVKSNEIVTKKFALVDHITGGAYAVNADGKLDITVAYGDVSETKSVDVVDNGFELDLNYLVEDNAHANEVITFTYKAIALDVKIYNDAYTITPSHQPGDDFDTTRVYSYTGKLVVEKLDDEENPLEGAEFVILKKVGEDKYEYAVLDSNNKLTGWTDDETKATPIVTAKDANGKATASAFGFDVADEVNGQLVMNTYYFKETKAPETWTINPQIKEAAFNGTVSLDQASADEEFVGEAQFIDSKLVQLPFTGGMGTTIFTVLGVAIMAIAAALFFATKRKASK</sequence>
<keyword evidence="3 6" id="KW-0732">Signal</keyword>
<accession>A0A2G3E8W1</accession>
<feature type="transmembrane region" description="Helical" evidence="5">
    <location>
        <begin position="450"/>
        <end position="473"/>
    </location>
</feature>
<evidence type="ECO:0000256" key="6">
    <source>
        <dbReference type="SAM" id="SignalP"/>
    </source>
</evidence>
<evidence type="ECO:0000256" key="1">
    <source>
        <dbReference type="ARBA" id="ARBA00022512"/>
    </source>
</evidence>
<keyword evidence="9" id="KW-1185">Reference proteome</keyword>
<evidence type="ECO:0000256" key="2">
    <source>
        <dbReference type="ARBA" id="ARBA00022525"/>
    </source>
</evidence>
<evidence type="ECO:0000259" key="7">
    <source>
        <dbReference type="PROSITE" id="PS50847"/>
    </source>
</evidence>
<dbReference type="InterPro" id="IPR048052">
    <property type="entry name" value="FM1-like"/>
</dbReference>
<evidence type="ECO:0000256" key="3">
    <source>
        <dbReference type="ARBA" id="ARBA00022729"/>
    </source>
</evidence>
<keyword evidence="1" id="KW-0134">Cell wall</keyword>
<evidence type="ECO:0000256" key="5">
    <source>
        <dbReference type="SAM" id="Phobius"/>
    </source>
</evidence>
<organism evidence="8 9">
    <name type="scientific">Pseudobutyrivibrio ruminis</name>
    <dbReference type="NCBI Taxonomy" id="46206"/>
    <lineage>
        <taxon>Bacteria</taxon>
        <taxon>Bacillati</taxon>
        <taxon>Bacillota</taxon>
        <taxon>Clostridia</taxon>
        <taxon>Lachnospirales</taxon>
        <taxon>Lachnospiraceae</taxon>
        <taxon>Pseudobutyrivibrio</taxon>
    </lineage>
</organism>
<keyword evidence="4" id="KW-0572">Peptidoglycan-anchor</keyword>
<dbReference type="Gene3D" id="2.60.40.10">
    <property type="entry name" value="Immunoglobulins"/>
    <property type="match status" value="1"/>
</dbReference>
<dbReference type="Pfam" id="PF17802">
    <property type="entry name" value="SpaA"/>
    <property type="match status" value="1"/>
</dbReference>
<proteinExistence type="predicted"/>
<dbReference type="NCBIfam" id="TIGR01167">
    <property type="entry name" value="LPXTG_anchor"/>
    <property type="match status" value="1"/>
</dbReference>
<keyword evidence="2" id="KW-0964">Secreted</keyword>
<dbReference type="PROSITE" id="PS50847">
    <property type="entry name" value="GRAM_POS_ANCHORING"/>
    <property type="match status" value="1"/>
</dbReference>
<dbReference type="InterPro" id="IPR041033">
    <property type="entry name" value="SpaA_PFL_dom_1"/>
</dbReference>
<keyword evidence="5" id="KW-1133">Transmembrane helix</keyword>
<dbReference type="InterPro" id="IPR019931">
    <property type="entry name" value="LPXTG_anchor"/>
</dbReference>
<dbReference type="Proteomes" id="UP000224317">
    <property type="component" value="Unassembled WGS sequence"/>
</dbReference>
<dbReference type="Pfam" id="PF00746">
    <property type="entry name" value="Gram_pos_anchor"/>
    <property type="match status" value="1"/>
</dbReference>
<evidence type="ECO:0000256" key="4">
    <source>
        <dbReference type="ARBA" id="ARBA00023088"/>
    </source>
</evidence>
<evidence type="ECO:0000313" key="8">
    <source>
        <dbReference type="EMBL" id="PHU39650.1"/>
    </source>
</evidence>
<protein>
    <recommendedName>
        <fullName evidence="7">Gram-positive cocci surface proteins LPxTG domain-containing protein</fullName>
    </recommendedName>
</protein>
<dbReference type="RefSeq" id="WP_099413615.1">
    <property type="nucleotide sequence ID" value="NZ_PDYH01000042.1"/>
</dbReference>
<feature type="chain" id="PRO_5013962203" description="Gram-positive cocci surface proteins LPxTG domain-containing protein" evidence="6">
    <location>
        <begin position="27"/>
        <end position="480"/>
    </location>
</feature>